<evidence type="ECO:0000256" key="6">
    <source>
        <dbReference type="SAM" id="Phobius"/>
    </source>
</evidence>
<organism evidence="8 9">
    <name type="scientific">Conyzicola nivalis</name>
    <dbReference type="NCBI Taxonomy" id="1477021"/>
    <lineage>
        <taxon>Bacteria</taxon>
        <taxon>Bacillati</taxon>
        <taxon>Actinomycetota</taxon>
        <taxon>Actinomycetes</taxon>
        <taxon>Micrococcales</taxon>
        <taxon>Microbacteriaceae</taxon>
        <taxon>Conyzicola</taxon>
    </lineage>
</organism>
<comment type="similarity">
    <text evidence="2">Belongs to the GtrA family.</text>
</comment>
<keyword evidence="5 6" id="KW-0472">Membrane</keyword>
<feature type="transmembrane region" description="Helical" evidence="6">
    <location>
        <begin position="114"/>
        <end position="135"/>
    </location>
</feature>
<gene>
    <name evidence="8" type="ORF">ABIE21_003058</name>
</gene>
<keyword evidence="3 6" id="KW-0812">Transmembrane</keyword>
<sequence length="160" mass="17188">MRALVTQFGRFGVVGLVGLVIDVGVFNILRLTVLSPEALHEGPVIAKIISTSLAIIANWLGNRYWTFGRERRAHWLLEALEFGLVSIGGLLIALGCLWVSHYALGFTSVVADNISTNVVGLALGTAFRFTFYRLWVFGSHRSGSGAHATAAAPVPLPAVD</sequence>
<comment type="subcellular location">
    <subcellularLocation>
        <location evidence="1">Membrane</location>
        <topology evidence="1">Multi-pass membrane protein</topology>
    </subcellularLocation>
</comment>
<dbReference type="RefSeq" id="WP_354025700.1">
    <property type="nucleotide sequence ID" value="NZ_JBEPSJ010000004.1"/>
</dbReference>
<evidence type="ECO:0000256" key="5">
    <source>
        <dbReference type="ARBA" id="ARBA00023136"/>
    </source>
</evidence>
<dbReference type="EMBL" id="JBEPSJ010000004">
    <property type="protein sequence ID" value="MET4583532.1"/>
    <property type="molecule type" value="Genomic_DNA"/>
</dbReference>
<evidence type="ECO:0000313" key="9">
    <source>
        <dbReference type="Proteomes" id="UP001549257"/>
    </source>
</evidence>
<name>A0ABV2QR40_9MICO</name>
<evidence type="ECO:0000256" key="4">
    <source>
        <dbReference type="ARBA" id="ARBA00022989"/>
    </source>
</evidence>
<feature type="domain" description="GtrA/DPMS transmembrane" evidence="7">
    <location>
        <begin position="10"/>
        <end position="137"/>
    </location>
</feature>
<dbReference type="PANTHER" id="PTHR38459">
    <property type="entry name" value="PROPHAGE BACTOPRENOL-LINKED GLUCOSE TRANSLOCASE HOMOLOG"/>
    <property type="match status" value="1"/>
</dbReference>
<proteinExistence type="inferred from homology"/>
<reference evidence="8 9" key="1">
    <citation type="submission" date="2024-06" db="EMBL/GenBank/DDBJ databases">
        <title>Sorghum-associated microbial communities from plants grown in Nebraska, USA.</title>
        <authorList>
            <person name="Schachtman D."/>
        </authorList>
    </citation>
    <scope>NUCLEOTIDE SEQUENCE [LARGE SCALE GENOMIC DNA]</scope>
    <source>
        <strain evidence="8 9">2857</strain>
    </source>
</reference>
<dbReference type="Proteomes" id="UP001549257">
    <property type="component" value="Unassembled WGS sequence"/>
</dbReference>
<comment type="caution">
    <text evidence="8">The sequence shown here is derived from an EMBL/GenBank/DDBJ whole genome shotgun (WGS) entry which is preliminary data.</text>
</comment>
<protein>
    <submittedName>
        <fullName evidence="8">Flippase GtrA</fullName>
    </submittedName>
</protein>
<feature type="transmembrane region" description="Helical" evidence="6">
    <location>
        <begin position="82"/>
        <end position="102"/>
    </location>
</feature>
<evidence type="ECO:0000256" key="3">
    <source>
        <dbReference type="ARBA" id="ARBA00022692"/>
    </source>
</evidence>
<evidence type="ECO:0000256" key="1">
    <source>
        <dbReference type="ARBA" id="ARBA00004141"/>
    </source>
</evidence>
<feature type="transmembrane region" description="Helical" evidence="6">
    <location>
        <begin position="44"/>
        <end position="61"/>
    </location>
</feature>
<evidence type="ECO:0000256" key="2">
    <source>
        <dbReference type="ARBA" id="ARBA00009399"/>
    </source>
</evidence>
<feature type="transmembrane region" description="Helical" evidence="6">
    <location>
        <begin position="12"/>
        <end position="32"/>
    </location>
</feature>
<keyword evidence="9" id="KW-1185">Reference proteome</keyword>
<evidence type="ECO:0000313" key="8">
    <source>
        <dbReference type="EMBL" id="MET4583532.1"/>
    </source>
</evidence>
<dbReference type="InterPro" id="IPR007267">
    <property type="entry name" value="GtrA_DPMS_TM"/>
</dbReference>
<dbReference type="Pfam" id="PF04138">
    <property type="entry name" value="GtrA_DPMS_TM"/>
    <property type="match status" value="1"/>
</dbReference>
<evidence type="ECO:0000259" key="7">
    <source>
        <dbReference type="Pfam" id="PF04138"/>
    </source>
</evidence>
<dbReference type="InterPro" id="IPR051401">
    <property type="entry name" value="GtrA_CellWall_Glycosyl"/>
</dbReference>
<accession>A0ABV2QR40</accession>
<keyword evidence="4 6" id="KW-1133">Transmembrane helix</keyword>
<dbReference type="PANTHER" id="PTHR38459:SF1">
    <property type="entry name" value="PROPHAGE BACTOPRENOL-LINKED GLUCOSE TRANSLOCASE HOMOLOG"/>
    <property type="match status" value="1"/>
</dbReference>